<sequence>MSRRLLLELVDRCIAGDCDHATAAKLLGVRRARLDELVRQVKVKRRVHGRLVAAFHHAFPECNPRNYHGHPERIVAAHDRPRNPDNLLRGGPAAPCVTYTAEEAASLPPSQPWLGLLNPPGKASEWDRHPIGRRLNKRDEESASVCNNTNRQVEQVMVKARAATNDDSEPDVSGPEFEFAA</sequence>
<dbReference type="RefSeq" id="WP_344760127.1">
    <property type="nucleotide sequence ID" value="NZ_BAAAZU010000024.1"/>
</dbReference>
<gene>
    <name evidence="2" type="ORF">GCM10022229_22870</name>
</gene>
<reference evidence="3" key="1">
    <citation type="journal article" date="2019" name="Int. J. Syst. Evol. Microbiol.">
        <title>The Global Catalogue of Microorganisms (GCM) 10K type strain sequencing project: providing services to taxonomists for standard genome sequencing and annotation.</title>
        <authorList>
            <consortium name="The Broad Institute Genomics Platform"/>
            <consortium name="The Broad Institute Genome Sequencing Center for Infectious Disease"/>
            <person name="Wu L."/>
            <person name="Ma J."/>
        </authorList>
    </citation>
    <scope>NUCLEOTIDE SEQUENCE [LARGE SCALE GENOMIC DNA]</scope>
    <source>
        <strain evidence="3">JCM 16916</strain>
    </source>
</reference>
<name>A0ABP7MR83_9GAMM</name>
<organism evidence="2 3">
    <name type="scientific">Luteimonas lutimaris</name>
    <dbReference type="NCBI Taxonomy" id="698645"/>
    <lineage>
        <taxon>Bacteria</taxon>
        <taxon>Pseudomonadati</taxon>
        <taxon>Pseudomonadota</taxon>
        <taxon>Gammaproteobacteria</taxon>
        <taxon>Lysobacterales</taxon>
        <taxon>Lysobacteraceae</taxon>
        <taxon>Luteimonas</taxon>
    </lineage>
</organism>
<feature type="region of interest" description="Disordered" evidence="1">
    <location>
        <begin position="161"/>
        <end position="181"/>
    </location>
</feature>
<keyword evidence="3" id="KW-1185">Reference proteome</keyword>
<evidence type="ECO:0000313" key="3">
    <source>
        <dbReference type="Proteomes" id="UP001501727"/>
    </source>
</evidence>
<proteinExistence type="predicted"/>
<dbReference type="Proteomes" id="UP001501727">
    <property type="component" value="Unassembled WGS sequence"/>
</dbReference>
<evidence type="ECO:0000313" key="2">
    <source>
        <dbReference type="EMBL" id="GAA3928630.1"/>
    </source>
</evidence>
<protein>
    <recommendedName>
        <fullName evidence="4">Helix-turn-helix domain-containing protein</fullName>
    </recommendedName>
</protein>
<comment type="caution">
    <text evidence="2">The sequence shown here is derived from an EMBL/GenBank/DDBJ whole genome shotgun (WGS) entry which is preliminary data.</text>
</comment>
<evidence type="ECO:0000256" key="1">
    <source>
        <dbReference type="SAM" id="MobiDB-lite"/>
    </source>
</evidence>
<accession>A0ABP7MR83</accession>
<dbReference type="EMBL" id="BAAAZU010000024">
    <property type="protein sequence ID" value="GAA3928630.1"/>
    <property type="molecule type" value="Genomic_DNA"/>
</dbReference>
<evidence type="ECO:0008006" key="4">
    <source>
        <dbReference type="Google" id="ProtNLM"/>
    </source>
</evidence>